<reference evidence="1" key="1">
    <citation type="submission" date="2014-11" db="EMBL/GenBank/DDBJ databases">
        <authorList>
            <person name="Genoscope - CEA"/>
        </authorList>
    </citation>
    <scope>NUCLEOTIDE SEQUENCE</scope>
    <source>
        <strain evidence="1">IPO1609</strain>
    </source>
</reference>
<dbReference type="Proteomes" id="UP000053470">
    <property type="component" value="Unassembled WGS sequence"/>
</dbReference>
<evidence type="ECO:0000313" key="2">
    <source>
        <dbReference type="Proteomes" id="UP000053470"/>
    </source>
</evidence>
<dbReference type="RefSeq" id="WP_020957127.1">
    <property type="nucleotide sequence ID" value="NZ_LN651282.1"/>
</dbReference>
<evidence type="ECO:0000313" key="1">
    <source>
        <dbReference type="EMBL" id="CEJ18703.1"/>
    </source>
</evidence>
<name>A0ABF7RAZ9_RALSL</name>
<sequence length="120" mass="13631">MKERTLKEIEDEMEKHSKEGNIGKVMDLVDEHGNTFDKMAFACVDGNLGRVIELENLGVNCTDRGFIKAAVKHNQEVIVLHQVKQGASLDEVIEVAKIYENNHILNLAKSRKRDQMGKRK</sequence>
<protein>
    <submittedName>
        <fullName evidence="1">Transposase protein</fullName>
    </submittedName>
</protein>
<reference evidence="1" key="2">
    <citation type="submission" date="2022-04" db="EMBL/GenBank/DDBJ databases">
        <title>Genomic draft of R. solanacearum strain IPO1609, a phylotype IIB1/biovar 2/race 3 strain isolated from potato in Europe.</title>
        <authorList>
            <person name="Boucher C."/>
            <person name="Carrere S."/>
            <person name="Dossat C."/>
            <person name="Elbaz M."/>
            <person name="Genin S."/>
            <person name="Gouzy J."/>
            <person name="Prior P."/>
            <person name="Segurens B."/>
            <person name="Wincker P."/>
        </authorList>
    </citation>
    <scope>NUCLEOTIDE SEQUENCE</scope>
    <source>
        <strain evidence="1">IPO1609</strain>
    </source>
</reference>
<dbReference type="AlphaFoldDB" id="A0ABF7RAZ9"/>
<dbReference type="EMBL" id="LN651282">
    <property type="protein sequence ID" value="CEJ18703.1"/>
    <property type="molecule type" value="Genomic_DNA"/>
</dbReference>
<gene>
    <name evidence="1" type="ORF">RSIPO_04975</name>
</gene>
<proteinExistence type="predicted"/>
<accession>A0ABF7RAZ9</accession>
<organism evidence="1 2">
    <name type="scientific">Ralstonia solanacearum IPO1609</name>
    <dbReference type="NCBI Taxonomy" id="564066"/>
    <lineage>
        <taxon>Bacteria</taxon>
        <taxon>Pseudomonadati</taxon>
        <taxon>Pseudomonadota</taxon>
        <taxon>Betaproteobacteria</taxon>
        <taxon>Burkholderiales</taxon>
        <taxon>Burkholderiaceae</taxon>
        <taxon>Ralstonia</taxon>
        <taxon>Ralstonia solanacearum species complex</taxon>
    </lineage>
</organism>
<keyword evidence="2" id="KW-1185">Reference proteome</keyword>